<dbReference type="EMBL" id="BAABFA010000019">
    <property type="protein sequence ID" value="GAA4468376.1"/>
    <property type="molecule type" value="Genomic_DNA"/>
</dbReference>
<organism evidence="2 3">
    <name type="scientific">Nemorincola caseinilytica</name>
    <dbReference type="NCBI Taxonomy" id="2054315"/>
    <lineage>
        <taxon>Bacteria</taxon>
        <taxon>Pseudomonadati</taxon>
        <taxon>Bacteroidota</taxon>
        <taxon>Chitinophagia</taxon>
        <taxon>Chitinophagales</taxon>
        <taxon>Chitinophagaceae</taxon>
        <taxon>Nemorincola</taxon>
    </lineage>
</organism>
<evidence type="ECO:0000313" key="2">
    <source>
        <dbReference type="EMBL" id="GAA4468376.1"/>
    </source>
</evidence>
<protein>
    <submittedName>
        <fullName evidence="2">Uncharacterized protein</fullName>
    </submittedName>
</protein>
<keyword evidence="3" id="KW-1185">Reference proteome</keyword>
<reference evidence="3" key="1">
    <citation type="journal article" date="2019" name="Int. J. Syst. Evol. Microbiol.">
        <title>The Global Catalogue of Microorganisms (GCM) 10K type strain sequencing project: providing services to taxonomists for standard genome sequencing and annotation.</title>
        <authorList>
            <consortium name="The Broad Institute Genomics Platform"/>
            <consortium name="The Broad Institute Genome Sequencing Center for Infectious Disease"/>
            <person name="Wu L."/>
            <person name="Ma J."/>
        </authorList>
    </citation>
    <scope>NUCLEOTIDE SEQUENCE [LARGE SCALE GENOMIC DNA]</scope>
    <source>
        <strain evidence="3">JCM 32105</strain>
    </source>
</reference>
<evidence type="ECO:0000256" key="1">
    <source>
        <dbReference type="SAM" id="MobiDB-lite"/>
    </source>
</evidence>
<sequence length="88" mass="9735">MGTDKPGNSSGISTDNGRVTAKDETSDANVKTSKITLNQASTFLFAILEKNKYPKEMMKHPTNDAKAIDFSFIITEKSTDNEEQYITL</sequence>
<feature type="region of interest" description="Disordered" evidence="1">
    <location>
        <begin position="1"/>
        <end position="32"/>
    </location>
</feature>
<dbReference type="RefSeq" id="WP_345083882.1">
    <property type="nucleotide sequence ID" value="NZ_BAABFA010000019.1"/>
</dbReference>
<feature type="compositionally biased region" description="Polar residues" evidence="1">
    <location>
        <begin position="1"/>
        <end position="17"/>
    </location>
</feature>
<proteinExistence type="predicted"/>
<evidence type="ECO:0000313" key="3">
    <source>
        <dbReference type="Proteomes" id="UP001500067"/>
    </source>
</evidence>
<dbReference type="Proteomes" id="UP001500067">
    <property type="component" value="Unassembled WGS sequence"/>
</dbReference>
<comment type="caution">
    <text evidence="2">The sequence shown here is derived from an EMBL/GenBank/DDBJ whole genome shotgun (WGS) entry which is preliminary data.</text>
</comment>
<name>A0ABP8NMN0_9BACT</name>
<accession>A0ABP8NMN0</accession>
<gene>
    <name evidence="2" type="ORF">GCM10023093_25860</name>
</gene>